<organism evidence="1 2">
    <name type="scientific">Archangium minus</name>
    <dbReference type="NCBI Taxonomy" id="83450"/>
    <lineage>
        <taxon>Bacteria</taxon>
        <taxon>Pseudomonadati</taxon>
        <taxon>Myxococcota</taxon>
        <taxon>Myxococcia</taxon>
        <taxon>Myxococcales</taxon>
        <taxon>Cystobacterineae</taxon>
        <taxon>Archangiaceae</taxon>
        <taxon>Archangium</taxon>
    </lineage>
</organism>
<dbReference type="EMBL" id="CP043494">
    <property type="protein sequence ID" value="WNG52205.1"/>
    <property type="molecule type" value="Genomic_DNA"/>
</dbReference>
<evidence type="ECO:0008006" key="3">
    <source>
        <dbReference type="Google" id="ProtNLM"/>
    </source>
</evidence>
<gene>
    <name evidence="1" type="ORF">F0U60_03725</name>
</gene>
<keyword evidence="2" id="KW-1185">Reference proteome</keyword>
<proteinExistence type="predicted"/>
<evidence type="ECO:0000313" key="2">
    <source>
        <dbReference type="Proteomes" id="UP001611383"/>
    </source>
</evidence>
<name>A0ABY9X9X8_9BACT</name>
<protein>
    <recommendedName>
        <fullName evidence="3">Lipoprotein</fullName>
    </recommendedName>
</protein>
<reference evidence="1 2" key="1">
    <citation type="submission" date="2019-08" db="EMBL/GenBank/DDBJ databases">
        <title>Archangium and Cystobacter genomes.</title>
        <authorList>
            <person name="Chen I.-C.K."/>
            <person name="Wielgoss S."/>
        </authorList>
    </citation>
    <scope>NUCLEOTIDE SEQUENCE [LARGE SCALE GENOMIC DNA]</scope>
    <source>
        <strain evidence="1 2">Cbm 6</strain>
    </source>
</reference>
<evidence type="ECO:0000313" key="1">
    <source>
        <dbReference type="EMBL" id="WNG52205.1"/>
    </source>
</evidence>
<accession>A0ABY9X9X8</accession>
<sequence length="73" mass="7867">MAGLAGCNSTPPEGCAQEPQKLLDSDGDVYRCIASEDCPRTSRLTLCVSDADVLDPCIRCLETECVRVFPEVC</sequence>
<dbReference type="Proteomes" id="UP001611383">
    <property type="component" value="Chromosome"/>
</dbReference>